<keyword evidence="9" id="KW-1133">Transmembrane helix</keyword>
<dbReference type="GO" id="GO:0016579">
    <property type="term" value="P:protein deubiquitination"/>
    <property type="evidence" value="ECO:0007669"/>
    <property type="project" value="InterPro"/>
</dbReference>
<comment type="catalytic activity">
    <reaction evidence="1 7">
        <text>Thiol-dependent hydrolysis of ester, thioester, amide, peptide and isopeptide bonds formed by the C-terminal Gly of ubiquitin (a 76-residue protein attached to proteins as an intracellular targeting signal).</text>
        <dbReference type="EC" id="3.4.19.12"/>
    </reaction>
</comment>
<evidence type="ECO:0000256" key="5">
    <source>
        <dbReference type="ARBA" id="ARBA00022801"/>
    </source>
</evidence>
<evidence type="ECO:0000259" key="10">
    <source>
        <dbReference type="PROSITE" id="PS50235"/>
    </source>
</evidence>
<evidence type="ECO:0000256" key="7">
    <source>
        <dbReference type="RuleBase" id="RU366025"/>
    </source>
</evidence>
<name>A0A5B7EZ12_PORTR</name>
<keyword evidence="4 7" id="KW-0833">Ubl conjugation pathway</keyword>
<dbReference type="EC" id="3.4.19.12" evidence="7"/>
<dbReference type="PANTHER" id="PTHR24006">
    <property type="entry name" value="UBIQUITIN CARBOXYL-TERMINAL HYDROLASE"/>
    <property type="match status" value="1"/>
</dbReference>
<dbReference type="InterPro" id="IPR050164">
    <property type="entry name" value="Peptidase_C19"/>
</dbReference>
<dbReference type="InterPro" id="IPR018200">
    <property type="entry name" value="USP_CS"/>
</dbReference>
<dbReference type="GO" id="GO:0005634">
    <property type="term" value="C:nucleus"/>
    <property type="evidence" value="ECO:0007669"/>
    <property type="project" value="TreeGrafter"/>
</dbReference>
<comment type="similarity">
    <text evidence="2 7">Belongs to the peptidase C19 family.</text>
</comment>
<evidence type="ECO:0000256" key="1">
    <source>
        <dbReference type="ARBA" id="ARBA00000707"/>
    </source>
</evidence>
<accession>A0A5B7EZ12</accession>
<dbReference type="CDD" id="cd02257">
    <property type="entry name" value="Peptidase_C19"/>
    <property type="match status" value="1"/>
</dbReference>
<dbReference type="Pfam" id="PF00443">
    <property type="entry name" value="UCH"/>
    <property type="match status" value="1"/>
</dbReference>
<dbReference type="Proteomes" id="UP000324222">
    <property type="component" value="Unassembled WGS sequence"/>
</dbReference>
<evidence type="ECO:0000256" key="4">
    <source>
        <dbReference type="ARBA" id="ARBA00022786"/>
    </source>
</evidence>
<evidence type="ECO:0000313" key="12">
    <source>
        <dbReference type="Proteomes" id="UP000324222"/>
    </source>
</evidence>
<dbReference type="EMBL" id="VSRR010004023">
    <property type="protein sequence ID" value="MPC38259.1"/>
    <property type="molecule type" value="Genomic_DNA"/>
</dbReference>
<evidence type="ECO:0000313" key="11">
    <source>
        <dbReference type="EMBL" id="MPC38259.1"/>
    </source>
</evidence>
<sequence length="594" mass="65352">MFESNMWLKTCLVAGTLLVGVYVIFGGTSVSRRRRRRKDGIPGLANIGNSCFLNALVQSLASCPVFVAWLSSKHTARAPPLLTTLHSLLRALNNEGETTGDACAGEVLGALRGHGWVITSEEQDTHELFHVVTTTIEDEIISGAPVPSLLDVSWLDVKTELPGVGVALRAAVWRLNNGMQDVESKNNMHMKEELNGVVCSHVHDLAHFGLCEERGGGGEAAKGCGAERKLPECDDDGCESRAVSSNHLEVHHCDDTSKDAEMQGTVGHAVNSRLKTTKTDQNAELLKSQGHKDVSIVSSCVIPPECDNNKNVKHEAYLHKTPREPQPSTAHPAGASRRKSRSDHGQDIPFRGYLASQLQCTVCGHKNPAQWSSFESLSLSLPSLPLGEVSLQELLGAYITQEQVSEVSCEGCSRTAALPIKTTFTKQLTIGKLPDCLCFHVKRTVWLENGSAIKRRDHVTFPEFLVMDPYTYTTSITAQAGEKNKLPLEGRSSKLLNDHDVTAALSHSFISTPMQARPMMCVESMHYDQLYRLQAVIVHVGDVFCGHFVTYRRGPTHSRSISRWFYTSDLLVREASLEEVRKANAYMILYEKVV</sequence>
<dbReference type="AlphaFoldDB" id="A0A5B7EZ12"/>
<dbReference type="InterPro" id="IPR001394">
    <property type="entry name" value="Peptidase_C19_UCH"/>
</dbReference>
<evidence type="ECO:0000256" key="6">
    <source>
        <dbReference type="ARBA" id="ARBA00022807"/>
    </source>
</evidence>
<feature type="transmembrane region" description="Helical" evidence="9">
    <location>
        <begin position="6"/>
        <end position="30"/>
    </location>
</feature>
<dbReference type="OrthoDB" id="2248014at2759"/>
<dbReference type="PROSITE" id="PS00972">
    <property type="entry name" value="USP_1"/>
    <property type="match status" value="1"/>
</dbReference>
<comment type="caution">
    <text evidence="11">The sequence shown here is derived from an EMBL/GenBank/DDBJ whole genome shotgun (WGS) entry which is preliminary data.</text>
</comment>
<dbReference type="PANTHER" id="PTHR24006:SF888">
    <property type="entry name" value="UBIQUITIN CARBOXYL-TERMINAL HYDROLASE 30"/>
    <property type="match status" value="1"/>
</dbReference>
<feature type="domain" description="USP" evidence="10">
    <location>
        <begin position="42"/>
        <end position="593"/>
    </location>
</feature>
<keyword evidence="6 7" id="KW-0788">Thiol protease</keyword>
<evidence type="ECO:0000256" key="3">
    <source>
        <dbReference type="ARBA" id="ARBA00022670"/>
    </source>
</evidence>
<keyword evidence="9" id="KW-0812">Transmembrane</keyword>
<keyword evidence="9" id="KW-0472">Membrane</keyword>
<protein>
    <recommendedName>
        <fullName evidence="7">Ubiquitin carboxyl-terminal hydrolase</fullName>
        <ecNumber evidence="7">3.4.19.12</ecNumber>
    </recommendedName>
</protein>
<reference evidence="11 12" key="1">
    <citation type="submission" date="2019-05" db="EMBL/GenBank/DDBJ databases">
        <title>Another draft genome of Portunus trituberculatus and its Hox gene families provides insights of decapod evolution.</title>
        <authorList>
            <person name="Jeong J.-H."/>
            <person name="Song I."/>
            <person name="Kim S."/>
            <person name="Choi T."/>
            <person name="Kim D."/>
            <person name="Ryu S."/>
            <person name="Kim W."/>
        </authorList>
    </citation>
    <scope>NUCLEOTIDE SEQUENCE [LARGE SCALE GENOMIC DNA]</scope>
    <source>
        <tissue evidence="11">Muscle</tissue>
    </source>
</reference>
<evidence type="ECO:0000256" key="2">
    <source>
        <dbReference type="ARBA" id="ARBA00009085"/>
    </source>
</evidence>
<dbReference type="SUPFAM" id="SSF54001">
    <property type="entry name" value="Cysteine proteinases"/>
    <property type="match status" value="1"/>
</dbReference>
<dbReference type="InterPro" id="IPR028889">
    <property type="entry name" value="USP"/>
</dbReference>
<dbReference type="GO" id="GO:0005829">
    <property type="term" value="C:cytosol"/>
    <property type="evidence" value="ECO:0007669"/>
    <property type="project" value="TreeGrafter"/>
</dbReference>
<dbReference type="GO" id="GO:0004843">
    <property type="term" value="F:cysteine-type deubiquitinase activity"/>
    <property type="evidence" value="ECO:0007669"/>
    <property type="project" value="UniProtKB-UniRule"/>
</dbReference>
<dbReference type="InterPro" id="IPR038765">
    <property type="entry name" value="Papain-like_cys_pep_sf"/>
</dbReference>
<dbReference type="GO" id="GO:0006508">
    <property type="term" value="P:proteolysis"/>
    <property type="evidence" value="ECO:0007669"/>
    <property type="project" value="UniProtKB-KW"/>
</dbReference>
<dbReference type="PROSITE" id="PS50235">
    <property type="entry name" value="USP_3"/>
    <property type="match status" value="1"/>
</dbReference>
<feature type="region of interest" description="Disordered" evidence="8">
    <location>
        <begin position="317"/>
        <end position="346"/>
    </location>
</feature>
<keyword evidence="5 7" id="KW-0378">Hydrolase</keyword>
<evidence type="ECO:0000256" key="9">
    <source>
        <dbReference type="SAM" id="Phobius"/>
    </source>
</evidence>
<evidence type="ECO:0000256" key="8">
    <source>
        <dbReference type="SAM" id="MobiDB-lite"/>
    </source>
</evidence>
<proteinExistence type="inferred from homology"/>
<keyword evidence="12" id="KW-1185">Reference proteome</keyword>
<dbReference type="PROSITE" id="PS00973">
    <property type="entry name" value="USP_2"/>
    <property type="match status" value="1"/>
</dbReference>
<keyword evidence="3 7" id="KW-0645">Protease</keyword>
<dbReference type="Gene3D" id="3.90.70.10">
    <property type="entry name" value="Cysteine proteinases"/>
    <property type="match status" value="2"/>
</dbReference>
<gene>
    <name evidence="11" type="primary">Usp30</name>
    <name evidence="11" type="ORF">E2C01_031765</name>
</gene>
<organism evidence="11 12">
    <name type="scientific">Portunus trituberculatus</name>
    <name type="common">Swimming crab</name>
    <name type="synonym">Neptunus trituberculatus</name>
    <dbReference type="NCBI Taxonomy" id="210409"/>
    <lineage>
        <taxon>Eukaryota</taxon>
        <taxon>Metazoa</taxon>
        <taxon>Ecdysozoa</taxon>
        <taxon>Arthropoda</taxon>
        <taxon>Crustacea</taxon>
        <taxon>Multicrustacea</taxon>
        <taxon>Malacostraca</taxon>
        <taxon>Eumalacostraca</taxon>
        <taxon>Eucarida</taxon>
        <taxon>Decapoda</taxon>
        <taxon>Pleocyemata</taxon>
        <taxon>Brachyura</taxon>
        <taxon>Eubrachyura</taxon>
        <taxon>Portunoidea</taxon>
        <taxon>Portunidae</taxon>
        <taxon>Portuninae</taxon>
        <taxon>Portunus</taxon>
    </lineage>
</organism>